<dbReference type="RefSeq" id="WP_381501557.1">
    <property type="nucleotide sequence ID" value="NZ_JBHUOM010000007.1"/>
</dbReference>
<evidence type="ECO:0000313" key="1">
    <source>
        <dbReference type="EMBL" id="MFD2934821.1"/>
    </source>
</evidence>
<comment type="caution">
    <text evidence="1">The sequence shown here is derived from an EMBL/GenBank/DDBJ whole genome shotgun (WGS) entry which is preliminary data.</text>
</comment>
<gene>
    <name evidence="1" type="ORF">ACFS25_13585</name>
</gene>
<accession>A0ABW6AH84</accession>
<protein>
    <recommendedName>
        <fullName evidence="3">Bacteriocin</fullName>
    </recommendedName>
</protein>
<evidence type="ECO:0000313" key="2">
    <source>
        <dbReference type="Proteomes" id="UP001597512"/>
    </source>
</evidence>
<name>A0ABW6AH84_9BACT</name>
<organism evidence="1 2">
    <name type="scientific">Spirosoma flavum</name>
    <dbReference type="NCBI Taxonomy" id="2048557"/>
    <lineage>
        <taxon>Bacteria</taxon>
        <taxon>Pseudomonadati</taxon>
        <taxon>Bacteroidota</taxon>
        <taxon>Cytophagia</taxon>
        <taxon>Cytophagales</taxon>
        <taxon>Cytophagaceae</taxon>
        <taxon>Spirosoma</taxon>
    </lineage>
</organism>
<evidence type="ECO:0008006" key="3">
    <source>
        <dbReference type="Google" id="ProtNLM"/>
    </source>
</evidence>
<keyword evidence="2" id="KW-1185">Reference proteome</keyword>
<dbReference type="Proteomes" id="UP001597512">
    <property type="component" value="Unassembled WGS sequence"/>
</dbReference>
<dbReference type="EMBL" id="JBHUOM010000007">
    <property type="protein sequence ID" value="MFD2934821.1"/>
    <property type="molecule type" value="Genomic_DNA"/>
</dbReference>
<sequence length="61" mass="6788">MEKEIKDKVNLLRSVAGNQDEFMKKLAELDEKGQLTDDVLNMVNGGISFPGLPKWLGLILS</sequence>
<proteinExistence type="predicted"/>
<reference evidence="2" key="1">
    <citation type="journal article" date="2019" name="Int. J. Syst. Evol. Microbiol.">
        <title>The Global Catalogue of Microorganisms (GCM) 10K type strain sequencing project: providing services to taxonomists for standard genome sequencing and annotation.</title>
        <authorList>
            <consortium name="The Broad Institute Genomics Platform"/>
            <consortium name="The Broad Institute Genome Sequencing Center for Infectious Disease"/>
            <person name="Wu L."/>
            <person name="Ma J."/>
        </authorList>
    </citation>
    <scope>NUCLEOTIDE SEQUENCE [LARGE SCALE GENOMIC DNA]</scope>
    <source>
        <strain evidence="2">KCTC 52490</strain>
    </source>
</reference>